<dbReference type="NCBIfam" id="NF009150">
    <property type="entry name" value="PRK12497.1-3"/>
    <property type="match status" value="1"/>
</dbReference>
<comment type="caution">
    <text evidence="3">The sequence shown here is derived from an EMBL/GenBank/DDBJ whole genome shotgun (WGS) entry which is preliminary data.</text>
</comment>
<dbReference type="AlphaFoldDB" id="A0A5C8I604"/>
<evidence type="ECO:0000256" key="1">
    <source>
        <dbReference type="ARBA" id="ARBA00006738"/>
    </source>
</evidence>
<dbReference type="Pfam" id="PF02021">
    <property type="entry name" value="UPF0102"/>
    <property type="match status" value="1"/>
</dbReference>
<dbReference type="CDD" id="cd20736">
    <property type="entry name" value="PoNe_Nuclease"/>
    <property type="match status" value="1"/>
</dbReference>
<sequence>MAAKDEFGRAGEQRAADHLITLGYRIVDRNWRCSQGEVDIVAVRGRSLAVVEVKTRRSLAFGHPLEAIDDRKTARLWRLAAAWIAAHPQEARGRRLRLDAIAITGDDPATGVLEHLEDAL</sequence>
<dbReference type="HAMAP" id="MF_00048">
    <property type="entry name" value="UPF0102"/>
    <property type="match status" value="1"/>
</dbReference>
<dbReference type="InterPro" id="IPR003509">
    <property type="entry name" value="UPF0102_YraN-like"/>
</dbReference>
<evidence type="ECO:0000313" key="3">
    <source>
        <dbReference type="EMBL" id="TXK13275.1"/>
    </source>
</evidence>
<organism evidence="3 4">
    <name type="scientific">Microbacterium hatanonis</name>
    <dbReference type="NCBI Taxonomy" id="404366"/>
    <lineage>
        <taxon>Bacteria</taxon>
        <taxon>Bacillati</taxon>
        <taxon>Actinomycetota</taxon>
        <taxon>Actinomycetes</taxon>
        <taxon>Micrococcales</taxon>
        <taxon>Microbacteriaceae</taxon>
        <taxon>Microbacterium</taxon>
    </lineage>
</organism>
<dbReference type="Gene3D" id="3.40.1350.10">
    <property type="match status" value="1"/>
</dbReference>
<evidence type="ECO:0000256" key="2">
    <source>
        <dbReference type="HAMAP-Rule" id="MF_00048"/>
    </source>
</evidence>
<name>A0A5C8I604_9MICO</name>
<keyword evidence="4" id="KW-1185">Reference proteome</keyword>
<dbReference type="GO" id="GO:0003676">
    <property type="term" value="F:nucleic acid binding"/>
    <property type="evidence" value="ECO:0007669"/>
    <property type="project" value="InterPro"/>
</dbReference>
<dbReference type="InterPro" id="IPR011335">
    <property type="entry name" value="Restrct_endonuc-II-like"/>
</dbReference>
<accession>A0A5C8I604</accession>
<dbReference type="PANTHER" id="PTHR34039">
    <property type="entry name" value="UPF0102 PROTEIN YRAN"/>
    <property type="match status" value="1"/>
</dbReference>
<proteinExistence type="inferred from homology"/>
<comment type="similarity">
    <text evidence="1 2">Belongs to the UPF0102 family.</text>
</comment>
<dbReference type="NCBIfam" id="NF009154">
    <property type="entry name" value="PRK12497.3-3"/>
    <property type="match status" value="1"/>
</dbReference>
<dbReference type="Proteomes" id="UP000321034">
    <property type="component" value="Unassembled WGS sequence"/>
</dbReference>
<dbReference type="OrthoDB" id="9794876at2"/>
<dbReference type="EMBL" id="VRSV01000001">
    <property type="protein sequence ID" value="TXK13275.1"/>
    <property type="molecule type" value="Genomic_DNA"/>
</dbReference>
<dbReference type="PANTHER" id="PTHR34039:SF1">
    <property type="entry name" value="UPF0102 PROTEIN YRAN"/>
    <property type="match status" value="1"/>
</dbReference>
<evidence type="ECO:0000313" key="4">
    <source>
        <dbReference type="Proteomes" id="UP000321034"/>
    </source>
</evidence>
<gene>
    <name evidence="3" type="ORF">FVP77_07650</name>
</gene>
<reference evidence="3 4" key="1">
    <citation type="submission" date="2019-08" db="EMBL/GenBank/DDBJ databases">
        <authorList>
            <person name="Dong K."/>
        </authorList>
    </citation>
    <scope>NUCLEOTIDE SEQUENCE [LARGE SCALE GENOMIC DNA]</scope>
    <source>
        <strain evidence="3 4">JCM14558</strain>
    </source>
</reference>
<dbReference type="SUPFAM" id="SSF52980">
    <property type="entry name" value="Restriction endonuclease-like"/>
    <property type="match status" value="1"/>
</dbReference>
<dbReference type="InterPro" id="IPR011856">
    <property type="entry name" value="tRNA_endonuc-like_dom_sf"/>
</dbReference>
<protein>
    <recommendedName>
        <fullName evidence="2">UPF0102 protein FVP77_07650</fullName>
    </recommendedName>
</protein>
<dbReference type="RefSeq" id="WP_147893940.1">
    <property type="nucleotide sequence ID" value="NZ_BAAANR010000001.1"/>
</dbReference>